<dbReference type="InParanoid" id="A0A2H3D4J7"/>
<dbReference type="Proteomes" id="UP000217790">
    <property type="component" value="Unassembled WGS sequence"/>
</dbReference>
<dbReference type="EMBL" id="KZ293708">
    <property type="protein sequence ID" value="PBK83243.1"/>
    <property type="molecule type" value="Genomic_DNA"/>
</dbReference>
<reference evidence="3" key="1">
    <citation type="journal article" date="2017" name="Nat. Ecol. Evol.">
        <title>Genome expansion and lineage-specific genetic innovations in the forest pathogenic fungi Armillaria.</title>
        <authorList>
            <person name="Sipos G."/>
            <person name="Prasanna A.N."/>
            <person name="Walter M.C."/>
            <person name="O'Connor E."/>
            <person name="Balint B."/>
            <person name="Krizsan K."/>
            <person name="Kiss B."/>
            <person name="Hess J."/>
            <person name="Varga T."/>
            <person name="Slot J."/>
            <person name="Riley R."/>
            <person name="Boka B."/>
            <person name="Rigling D."/>
            <person name="Barry K."/>
            <person name="Lee J."/>
            <person name="Mihaltcheva S."/>
            <person name="LaButti K."/>
            <person name="Lipzen A."/>
            <person name="Waldron R."/>
            <person name="Moloney N.M."/>
            <person name="Sperisen C."/>
            <person name="Kredics L."/>
            <person name="Vagvoelgyi C."/>
            <person name="Patrignani A."/>
            <person name="Fitzpatrick D."/>
            <person name="Nagy I."/>
            <person name="Doyle S."/>
            <person name="Anderson J.B."/>
            <person name="Grigoriev I.V."/>
            <person name="Gueldener U."/>
            <person name="Muensterkoetter M."/>
            <person name="Nagy L.G."/>
        </authorList>
    </citation>
    <scope>NUCLEOTIDE SEQUENCE [LARGE SCALE GENOMIC DNA]</scope>
    <source>
        <strain evidence="3">Ar21-2</strain>
    </source>
</reference>
<evidence type="ECO:0000256" key="1">
    <source>
        <dbReference type="SAM" id="SignalP"/>
    </source>
</evidence>
<protein>
    <submittedName>
        <fullName evidence="2">Uncharacterized protein</fullName>
    </submittedName>
</protein>
<proteinExistence type="predicted"/>
<dbReference type="AlphaFoldDB" id="A0A2H3D4J7"/>
<feature type="signal peptide" evidence="1">
    <location>
        <begin position="1"/>
        <end position="18"/>
    </location>
</feature>
<dbReference type="OrthoDB" id="2974258at2759"/>
<evidence type="ECO:0000313" key="3">
    <source>
        <dbReference type="Proteomes" id="UP000217790"/>
    </source>
</evidence>
<evidence type="ECO:0000313" key="2">
    <source>
        <dbReference type="EMBL" id="PBK83243.1"/>
    </source>
</evidence>
<organism evidence="2 3">
    <name type="scientific">Armillaria gallica</name>
    <name type="common">Bulbous honey fungus</name>
    <name type="synonym">Armillaria bulbosa</name>
    <dbReference type="NCBI Taxonomy" id="47427"/>
    <lineage>
        <taxon>Eukaryota</taxon>
        <taxon>Fungi</taxon>
        <taxon>Dikarya</taxon>
        <taxon>Basidiomycota</taxon>
        <taxon>Agaricomycotina</taxon>
        <taxon>Agaricomycetes</taxon>
        <taxon>Agaricomycetidae</taxon>
        <taxon>Agaricales</taxon>
        <taxon>Marasmiineae</taxon>
        <taxon>Physalacriaceae</taxon>
        <taxon>Armillaria</taxon>
    </lineage>
</organism>
<sequence length="128" mass="15064">MATMFTLLHLFHILNCQGKMLVFDMWKSLEIMTVNRTHNCPPDSWLYTQFLALDANYWAWNVITSMEERDPPWGIVGPISWKRAPTWSTFTSLMFVAFTQWGFVWRKRGFGNLQHGESVMLMASLLKR</sequence>
<keyword evidence="3" id="KW-1185">Reference proteome</keyword>
<feature type="chain" id="PRO_5013803264" evidence="1">
    <location>
        <begin position="19"/>
        <end position="128"/>
    </location>
</feature>
<name>A0A2H3D4J7_ARMGA</name>
<accession>A0A2H3D4J7</accession>
<gene>
    <name evidence="2" type="ORF">ARMGADRAFT_1038040</name>
</gene>
<keyword evidence="1" id="KW-0732">Signal</keyword>